<reference evidence="1 2" key="1">
    <citation type="journal article" date="2018" name="Mol. Biol. Evol.">
        <title>Broad Genomic Sampling Reveals a Smut Pathogenic Ancestry of the Fungal Clade Ustilaginomycotina.</title>
        <authorList>
            <person name="Kijpornyongpan T."/>
            <person name="Mondo S.J."/>
            <person name="Barry K."/>
            <person name="Sandor L."/>
            <person name="Lee J."/>
            <person name="Lipzen A."/>
            <person name="Pangilinan J."/>
            <person name="LaButti K."/>
            <person name="Hainaut M."/>
            <person name="Henrissat B."/>
            <person name="Grigoriev I.V."/>
            <person name="Spatafora J.W."/>
            <person name="Aime M.C."/>
        </authorList>
    </citation>
    <scope>NUCLEOTIDE SEQUENCE [LARGE SCALE GENOMIC DNA]</scope>
    <source>
        <strain evidence="1 2">SA 807</strain>
    </source>
</reference>
<evidence type="ECO:0000313" key="1">
    <source>
        <dbReference type="EMBL" id="PWN52424.1"/>
    </source>
</evidence>
<name>A0ACD0P2W6_9BASI</name>
<accession>A0ACD0P2W6</accession>
<dbReference type="EMBL" id="KZ819778">
    <property type="protein sequence ID" value="PWN52424.1"/>
    <property type="molecule type" value="Genomic_DNA"/>
</dbReference>
<organism evidence="1 2">
    <name type="scientific">Violaceomyces palustris</name>
    <dbReference type="NCBI Taxonomy" id="1673888"/>
    <lineage>
        <taxon>Eukaryota</taxon>
        <taxon>Fungi</taxon>
        <taxon>Dikarya</taxon>
        <taxon>Basidiomycota</taxon>
        <taxon>Ustilaginomycotina</taxon>
        <taxon>Ustilaginomycetes</taxon>
        <taxon>Violaceomycetales</taxon>
        <taxon>Violaceomycetaceae</taxon>
        <taxon>Violaceomyces</taxon>
    </lineage>
</organism>
<keyword evidence="2" id="KW-1185">Reference proteome</keyword>
<protein>
    <submittedName>
        <fullName evidence="1">Uncharacterized protein</fullName>
    </submittedName>
</protein>
<dbReference type="Proteomes" id="UP000245626">
    <property type="component" value="Unassembled WGS sequence"/>
</dbReference>
<proteinExistence type="predicted"/>
<sequence>MPSVPSKCPSCGSLNSIEYLPQIYNHVCNVCGHCVEDVAFETVEDYHPSGEGLDYLNRPDSSVVGSAALLSRFKLPQYSIEVSREASRYQNRPQIVSLIVGSLRKLGHESFHSRAINLFDQAKEAAQSRMDKINDFLIKSKLDKSFPQVAIKIRRGHSIISWGSLAEYMAAACIFAALRREKVLVSLETVSEVCGTPLSKTLRSLRYLKSLASPGLDCVDEFHPEVYVDSQVDWFQAVLEDDERADRLLSSDIKSYLQPFKRSTAVSETFKRGGEARDPAASLDKVRELAKGISNIFWPLRKLKVDSKICTFSIILLAFEGVLKRVCPQVSMFRIAPMVVWGGQDTLAGEGPPRPREEEGEGRRREQEDEEDDEDEAEEDPDQTPLNTSRTAIQQRYSEVSKLLSEWAMGLPWVREMDKDLGSRDSLQRQSAVLQNIYATDDPLPPKPGGREVRYLKRWQLAFYIEDVVLFKDSLESRFEERREKMAEIKKKLRKAFGNKENGNDVGEAVRIEVLRSSLLEFGLKFDDAGWKKDFARSRIRKMVRLLERLERERRQREEERTSNQGLDASLKSYYENLKDKIIDHVRPEGRAASVAASRTKGNGKANVKGKGKGVDEHLLDLLNEEEVDSLLFSKGEMQSYLRNEGEVEKLRLIKISTGDWDDGSDDLSQADGGAGHVSGGGAKRKRRAEDYEEGEEDEDGLRWVNGKRTRARGIRFNQLEREESLNGNRRKERRRERRARSETVSSGESTEREEQHPRPKTRGMHRIGTRYEDREEEVEIVEQIEGGHVDKSMEKGKGKEVGPHAREDEEEEEEDEDEDEWEGNGINEEESLRGLLDPRIFGSDDEGFGMDLDFEE</sequence>
<evidence type="ECO:0000313" key="2">
    <source>
        <dbReference type="Proteomes" id="UP000245626"/>
    </source>
</evidence>
<gene>
    <name evidence="1" type="ORF">IE53DRAFT_385139</name>
</gene>